<dbReference type="STRING" id="1300345.LF41_3037"/>
<gene>
    <name evidence="2" type="ORF">LF41_3037</name>
</gene>
<accession>A0A0A2WKY5</accession>
<dbReference type="EMBL" id="JRKJ01000008">
    <property type="protein sequence ID" value="KGQ19387.1"/>
    <property type="molecule type" value="Genomic_DNA"/>
</dbReference>
<evidence type="ECO:0000313" key="3">
    <source>
        <dbReference type="Proteomes" id="UP000030518"/>
    </source>
</evidence>
<organism evidence="2 3">
    <name type="scientific">Lysobacter dokdonensis DS-58</name>
    <dbReference type="NCBI Taxonomy" id="1300345"/>
    <lineage>
        <taxon>Bacteria</taxon>
        <taxon>Pseudomonadati</taxon>
        <taxon>Pseudomonadota</taxon>
        <taxon>Gammaproteobacteria</taxon>
        <taxon>Lysobacterales</taxon>
        <taxon>Lysobacteraceae</taxon>
        <taxon>Noviluteimonas</taxon>
    </lineage>
</organism>
<proteinExistence type="predicted"/>
<reference evidence="2 3" key="1">
    <citation type="submission" date="2014-09" db="EMBL/GenBank/DDBJ databases">
        <title>Genome sequences of Lysobacter dokdonensis DS-58.</title>
        <authorList>
            <person name="Kim J.F."/>
            <person name="Kwak M.-J."/>
        </authorList>
    </citation>
    <scope>NUCLEOTIDE SEQUENCE [LARGE SCALE GENOMIC DNA]</scope>
    <source>
        <strain evidence="2 3">DS-58</strain>
    </source>
</reference>
<keyword evidence="3" id="KW-1185">Reference proteome</keyword>
<protein>
    <submittedName>
        <fullName evidence="2">Uncharacterized protein</fullName>
    </submittedName>
</protein>
<evidence type="ECO:0000313" key="2">
    <source>
        <dbReference type="EMBL" id="KGQ19387.1"/>
    </source>
</evidence>
<dbReference type="AlphaFoldDB" id="A0A0A2WKY5"/>
<feature type="region of interest" description="Disordered" evidence="1">
    <location>
        <begin position="18"/>
        <end position="40"/>
    </location>
</feature>
<evidence type="ECO:0000256" key="1">
    <source>
        <dbReference type="SAM" id="MobiDB-lite"/>
    </source>
</evidence>
<comment type="caution">
    <text evidence="2">The sequence shown here is derived from an EMBL/GenBank/DDBJ whole genome shotgun (WGS) entry which is preliminary data.</text>
</comment>
<sequence>MRLTELISCHPAAVRALDETAPISSPSMETTAPVASGHRP</sequence>
<name>A0A0A2WKY5_9GAMM</name>
<dbReference type="Proteomes" id="UP000030518">
    <property type="component" value="Unassembled WGS sequence"/>
</dbReference>